<dbReference type="OrthoDB" id="9774205at2"/>
<evidence type="ECO:0000259" key="4">
    <source>
        <dbReference type="Pfam" id="PF00150"/>
    </source>
</evidence>
<dbReference type="GO" id="GO:0009251">
    <property type="term" value="P:glucan catabolic process"/>
    <property type="evidence" value="ECO:0007669"/>
    <property type="project" value="TreeGrafter"/>
</dbReference>
<keyword evidence="3" id="KW-0732">Signal</keyword>
<dbReference type="AlphaFoldDB" id="A0A4U0NYP3"/>
<dbReference type="Pfam" id="PF13472">
    <property type="entry name" value="Lipase_GDSL_2"/>
    <property type="match status" value="1"/>
</dbReference>
<evidence type="ECO:0000256" key="1">
    <source>
        <dbReference type="ARBA" id="ARBA00022801"/>
    </source>
</evidence>
<dbReference type="Pfam" id="PF00150">
    <property type="entry name" value="Cellulase"/>
    <property type="match status" value="1"/>
</dbReference>
<accession>A0A4U0NYP3</accession>
<dbReference type="Gene3D" id="3.20.20.80">
    <property type="entry name" value="Glycosidases"/>
    <property type="match status" value="1"/>
</dbReference>
<gene>
    <name evidence="6" type="ORF">FAZ15_13645</name>
</gene>
<keyword evidence="1" id="KW-0378">Hydrolase</keyword>
<dbReference type="PANTHER" id="PTHR34142">
    <property type="entry name" value="ENDO-BETA-1,4-GLUCANASE A"/>
    <property type="match status" value="1"/>
</dbReference>
<dbReference type="InterPro" id="IPR001547">
    <property type="entry name" value="Glyco_hydro_5"/>
</dbReference>
<keyword evidence="7" id="KW-1185">Reference proteome</keyword>
<evidence type="ECO:0000259" key="5">
    <source>
        <dbReference type="Pfam" id="PF13472"/>
    </source>
</evidence>
<feature type="domain" description="SGNH hydrolase-type esterase" evidence="5">
    <location>
        <begin position="45"/>
        <end position="237"/>
    </location>
</feature>
<evidence type="ECO:0000313" key="7">
    <source>
        <dbReference type="Proteomes" id="UP000306808"/>
    </source>
</evidence>
<dbReference type="Gene3D" id="3.40.50.1110">
    <property type="entry name" value="SGNH hydrolase"/>
    <property type="match status" value="1"/>
</dbReference>
<dbReference type="InterPro" id="IPR036514">
    <property type="entry name" value="SGNH_hydro_sf"/>
</dbReference>
<evidence type="ECO:0000313" key="6">
    <source>
        <dbReference type="EMBL" id="TJZ59929.1"/>
    </source>
</evidence>
<proteinExistence type="predicted"/>
<sequence length="793" mass="91351">MKHLQLINFFNRVVLSILLFFAVFTTSAQQQEEDMFFKAGDKVSFIGNSITHSGDFHHYILLYYATRFPDKRLTFYNLGIKGDNANSFLRRMEADIVPNKANWSIVMAGMNDVNRSLYAPEKQAEADIQQRKDRALKDFESYYDTFLTRLKRTKTNIILQKPSIYDETGRLTAVNLIGVNGALERCGEIVDKLAKKHKVMVVDYWTIMNEVNAKMQKHNAQATVVGQDRVHPEPVGHMVMTHTFLKAINAPERVSSLTIDKSGVSQIHAGTVTNLDAGSDQVSFEYLEESLPFPVPPEAEGALKWITIVDEFNKQLLQVSNLDEGVYALSIDDILIHNFTYEELAAGVNLAVYKNTPQYQQSLKVLQQAVAYRNVQRKLRDIKFVEFSYLPQEMWDSKMEAIRQFISEYLSFLQVSNDKRYDTFKKIFDDYLHLKPLQEGLEQRARVLPDSIYLTAKPTGHRFRLVKAERNMPDRSEKPYGVNLAGAEFAHQKTPGVFNRDYTYPTIAELDYFKSRGLTLFRLPFLWERIQHEVNGPLDEEELLRMTAFVDAARERNLWVILDMHNYGRRFVNGTREIIGSPNLSVAHFEDAWAKIAEQFKEKENIWAYGLMNEPHGMLDSVPWFTIAQQAIYRIRKIDSQTPIMVGGDSWSSAQRWQQASGNLKDLVDPSTNLIFEAHLYFDKDASGTYKGTYDTEETTSETGMMRAKPFVEWLKENNLRGFLGEYGVPDDDPRWLVTLDKMLEYLKANGVNGTYWAAGPWWNKYKLAIEPRNGMDRPQLSVLLKYLKTNGE</sequence>
<evidence type="ECO:0000256" key="2">
    <source>
        <dbReference type="ARBA" id="ARBA00023295"/>
    </source>
</evidence>
<dbReference type="InterPro" id="IPR013830">
    <property type="entry name" value="SGNH_hydro"/>
</dbReference>
<name>A0A4U0NYP3_9SPHI</name>
<dbReference type="EMBL" id="SUME01000005">
    <property type="protein sequence ID" value="TJZ59929.1"/>
    <property type="molecule type" value="Genomic_DNA"/>
</dbReference>
<comment type="caution">
    <text evidence="6">The sequence shown here is derived from an EMBL/GenBank/DDBJ whole genome shotgun (WGS) entry which is preliminary data.</text>
</comment>
<evidence type="ECO:0008006" key="8">
    <source>
        <dbReference type="Google" id="ProtNLM"/>
    </source>
</evidence>
<dbReference type="CDD" id="cd01834">
    <property type="entry name" value="SGNH_hydrolase_like_2"/>
    <property type="match status" value="1"/>
</dbReference>
<feature type="chain" id="PRO_5020680569" description="Glycoside hydrolase family 5 protein" evidence="3">
    <location>
        <begin position="31"/>
        <end position="793"/>
    </location>
</feature>
<dbReference type="PANTHER" id="PTHR34142:SF1">
    <property type="entry name" value="GLYCOSIDE HYDROLASE FAMILY 5 DOMAIN-CONTAINING PROTEIN"/>
    <property type="match status" value="1"/>
</dbReference>
<evidence type="ECO:0000256" key="3">
    <source>
        <dbReference type="SAM" id="SignalP"/>
    </source>
</evidence>
<dbReference type="GO" id="GO:0004553">
    <property type="term" value="F:hydrolase activity, hydrolyzing O-glycosyl compounds"/>
    <property type="evidence" value="ECO:0007669"/>
    <property type="project" value="InterPro"/>
</dbReference>
<feature type="signal peptide" evidence="3">
    <location>
        <begin position="1"/>
        <end position="30"/>
    </location>
</feature>
<dbReference type="InterPro" id="IPR017853">
    <property type="entry name" value="GH"/>
</dbReference>
<dbReference type="GO" id="GO:0016788">
    <property type="term" value="F:hydrolase activity, acting on ester bonds"/>
    <property type="evidence" value="ECO:0007669"/>
    <property type="project" value="UniProtKB-ARBA"/>
</dbReference>
<keyword evidence="2" id="KW-0326">Glycosidase</keyword>
<dbReference type="SUPFAM" id="SSF52266">
    <property type="entry name" value="SGNH hydrolase"/>
    <property type="match status" value="1"/>
</dbReference>
<dbReference type="SUPFAM" id="SSF51445">
    <property type="entry name" value="(Trans)glycosidases"/>
    <property type="match status" value="1"/>
</dbReference>
<protein>
    <recommendedName>
        <fullName evidence="8">Glycoside hydrolase family 5 protein</fullName>
    </recommendedName>
</protein>
<dbReference type="Proteomes" id="UP000306808">
    <property type="component" value="Unassembled WGS sequence"/>
</dbReference>
<organism evidence="6 7">
    <name type="scientific">Sphingobacterium olei</name>
    <dbReference type="NCBI Taxonomy" id="2571155"/>
    <lineage>
        <taxon>Bacteria</taxon>
        <taxon>Pseudomonadati</taxon>
        <taxon>Bacteroidota</taxon>
        <taxon>Sphingobacteriia</taxon>
        <taxon>Sphingobacteriales</taxon>
        <taxon>Sphingobacteriaceae</taxon>
        <taxon>Sphingobacterium</taxon>
    </lineage>
</organism>
<reference evidence="6 7" key="1">
    <citation type="submission" date="2019-04" db="EMBL/GenBank/DDBJ databases">
        <title>Sphingobacterium olei sp. nov., isolated from oil-contaminated soil.</title>
        <authorList>
            <person name="Liu B."/>
        </authorList>
    </citation>
    <scope>NUCLEOTIDE SEQUENCE [LARGE SCALE GENOMIC DNA]</scope>
    <source>
        <strain evidence="6 7">HAL-9</strain>
    </source>
</reference>
<feature type="domain" description="Glycoside hydrolase family 5" evidence="4">
    <location>
        <begin position="486"/>
        <end position="760"/>
    </location>
</feature>
<dbReference type="RefSeq" id="WP_136901870.1">
    <property type="nucleotide sequence ID" value="NZ_SUME01000005.1"/>
</dbReference>